<dbReference type="PANTHER" id="PTHR35046">
    <property type="entry name" value="ZINC KNUCKLE (CCHC-TYPE) FAMILY PROTEIN"/>
    <property type="match status" value="1"/>
</dbReference>
<sequence>MKAIMRKRFVPTHYHRDLYHKLQNLKQGSKSVEDYFKEMEIAMIRANVDEDREATMARFLSGLNPDIANLVELQHYVEIEEMVHVTMKIERQLKRKSYTRSSPSSATKWKQEPITFRKPIPTKTKDHIEVSKEKQVGESSKGREKQTGTFERSRDIKCFKCFGKGHVASQCPNRNAMMVLDNGDIVSDSDEPIFDEEPETKQEEETEENADHGEMLVSKRCLQSQTSQEDIQRNNIFHTRCHVKDKLVGTRTRCFVTLFLCMLATSYLEDHGSNLDAFDAKRGTTRSVAYAKECTSMAQIKNPLKNEEKRNMTPNFFIEKHDGSRLENEGAPTKIGDGWNLKTQLFTKGFNRRKVSNPSFETSYLLTFQDQSRERSLPKGISLKEDHSQKVPVGKSYSKERPKGKSYEMIPNGRTQPFKGCFLLTRRRETMQGQNELDLRTNRPKEGGMMQARFHLQREYS</sequence>
<protein>
    <submittedName>
        <fullName evidence="4">LysM domain receptor-like kinase 3-like</fullName>
    </submittedName>
</protein>
<feature type="compositionally biased region" description="Basic and acidic residues" evidence="2">
    <location>
        <begin position="199"/>
        <end position="213"/>
    </location>
</feature>
<keyword evidence="5" id="KW-1185">Reference proteome</keyword>
<evidence type="ECO:0000256" key="2">
    <source>
        <dbReference type="SAM" id="MobiDB-lite"/>
    </source>
</evidence>
<feature type="compositionally biased region" description="Acidic residues" evidence="2">
    <location>
        <begin position="187"/>
        <end position="198"/>
    </location>
</feature>
<evidence type="ECO:0000313" key="5">
    <source>
        <dbReference type="Proteomes" id="UP000436088"/>
    </source>
</evidence>
<dbReference type="GO" id="GO:0008270">
    <property type="term" value="F:zinc ion binding"/>
    <property type="evidence" value="ECO:0007669"/>
    <property type="project" value="UniProtKB-KW"/>
</dbReference>
<keyword evidence="1" id="KW-0479">Metal-binding</keyword>
<dbReference type="Pfam" id="PF03732">
    <property type="entry name" value="Retrotrans_gag"/>
    <property type="match status" value="1"/>
</dbReference>
<accession>A0A6A3CT62</accession>
<feature type="region of interest" description="Disordered" evidence="2">
    <location>
        <begin position="187"/>
        <end position="213"/>
    </location>
</feature>
<dbReference type="Proteomes" id="UP000436088">
    <property type="component" value="Unassembled WGS sequence"/>
</dbReference>
<dbReference type="EMBL" id="VEPZ02000208">
    <property type="protein sequence ID" value="KAE8730429.1"/>
    <property type="molecule type" value="Genomic_DNA"/>
</dbReference>
<keyword evidence="1" id="KW-0862">Zinc</keyword>
<feature type="compositionally biased region" description="Basic and acidic residues" evidence="2">
    <location>
        <begin position="123"/>
        <end position="149"/>
    </location>
</feature>
<feature type="region of interest" description="Disordered" evidence="2">
    <location>
        <begin position="375"/>
        <end position="412"/>
    </location>
</feature>
<feature type="compositionally biased region" description="Basic and acidic residues" evidence="2">
    <location>
        <begin position="397"/>
        <end position="406"/>
    </location>
</feature>
<dbReference type="SUPFAM" id="SSF57756">
    <property type="entry name" value="Retrovirus zinc finger-like domains"/>
    <property type="match status" value="1"/>
</dbReference>
<gene>
    <name evidence="4" type="ORF">F3Y22_tig00002982pilonHSYRG00080</name>
</gene>
<feature type="compositionally biased region" description="Polar residues" evidence="2">
    <location>
        <begin position="99"/>
        <end position="108"/>
    </location>
</feature>
<dbReference type="Gene3D" id="4.10.60.10">
    <property type="entry name" value="Zinc finger, CCHC-type"/>
    <property type="match status" value="1"/>
</dbReference>
<feature type="compositionally biased region" description="Basic and acidic residues" evidence="2">
    <location>
        <begin position="375"/>
        <end position="389"/>
    </location>
</feature>
<dbReference type="InterPro" id="IPR036875">
    <property type="entry name" value="Znf_CCHC_sf"/>
</dbReference>
<dbReference type="GO" id="GO:0003676">
    <property type="term" value="F:nucleic acid binding"/>
    <property type="evidence" value="ECO:0007669"/>
    <property type="project" value="InterPro"/>
</dbReference>
<dbReference type="AlphaFoldDB" id="A0A6A3CT62"/>
<evidence type="ECO:0000313" key="4">
    <source>
        <dbReference type="EMBL" id="KAE8730429.1"/>
    </source>
</evidence>
<organism evidence="4 5">
    <name type="scientific">Hibiscus syriacus</name>
    <name type="common">Rose of Sharon</name>
    <dbReference type="NCBI Taxonomy" id="106335"/>
    <lineage>
        <taxon>Eukaryota</taxon>
        <taxon>Viridiplantae</taxon>
        <taxon>Streptophyta</taxon>
        <taxon>Embryophyta</taxon>
        <taxon>Tracheophyta</taxon>
        <taxon>Spermatophyta</taxon>
        <taxon>Magnoliopsida</taxon>
        <taxon>eudicotyledons</taxon>
        <taxon>Gunneridae</taxon>
        <taxon>Pentapetalae</taxon>
        <taxon>rosids</taxon>
        <taxon>malvids</taxon>
        <taxon>Malvales</taxon>
        <taxon>Malvaceae</taxon>
        <taxon>Malvoideae</taxon>
        <taxon>Hibiscus</taxon>
    </lineage>
</organism>
<reference evidence="4" key="1">
    <citation type="submission" date="2019-09" db="EMBL/GenBank/DDBJ databases">
        <title>Draft genome information of white flower Hibiscus syriacus.</title>
        <authorList>
            <person name="Kim Y.-M."/>
        </authorList>
    </citation>
    <scope>NUCLEOTIDE SEQUENCE [LARGE SCALE GENOMIC DNA]</scope>
    <source>
        <strain evidence="4">YM2019G1</strain>
    </source>
</reference>
<proteinExistence type="predicted"/>
<dbReference type="GO" id="GO:0016301">
    <property type="term" value="F:kinase activity"/>
    <property type="evidence" value="ECO:0007669"/>
    <property type="project" value="UniProtKB-KW"/>
</dbReference>
<dbReference type="PANTHER" id="PTHR35046:SF9">
    <property type="entry name" value="RNA-DIRECTED DNA POLYMERASE"/>
    <property type="match status" value="1"/>
</dbReference>
<comment type="caution">
    <text evidence="4">The sequence shown here is derived from an EMBL/GenBank/DDBJ whole genome shotgun (WGS) entry which is preliminary data.</text>
</comment>
<feature type="domain" description="CCHC-type" evidence="3">
    <location>
        <begin position="157"/>
        <end position="173"/>
    </location>
</feature>
<dbReference type="PROSITE" id="PS50158">
    <property type="entry name" value="ZF_CCHC"/>
    <property type="match status" value="1"/>
</dbReference>
<dbReference type="InterPro" id="IPR005162">
    <property type="entry name" value="Retrotrans_gag_dom"/>
</dbReference>
<feature type="region of interest" description="Disordered" evidence="2">
    <location>
        <begin position="96"/>
        <end position="149"/>
    </location>
</feature>
<name>A0A6A3CT62_HIBSY</name>
<feature type="region of interest" description="Disordered" evidence="2">
    <location>
        <begin position="432"/>
        <end position="461"/>
    </location>
</feature>
<dbReference type="SMART" id="SM00343">
    <property type="entry name" value="ZnF_C2HC"/>
    <property type="match status" value="1"/>
</dbReference>
<keyword evidence="1" id="KW-0863">Zinc-finger</keyword>
<feature type="compositionally biased region" description="Basic and acidic residues" evidence="2">
    <location>
        <begin position="437"/>
        <end position="446"/>
    </location>
</feature>
<evidence type="ECO:0000259" key="3">
    <source>
        <dbReference type="PROSITE" id="PS50158"/>
    </source>
</evidence>
<evidence type="ECO:0000256" key="1">
    <source>
        <dbReference type="PROSITE-ProRule" id="PRU00047"/>
    </source>
</evidence>
<dbReference type="InterPro" id="IPR001878">
    <property type="entry name" value="Znf_CCHC"/>
</dbReference>